<dbReference type="InterPro" id="IPR006650">
    <property type="entry name" value="A/AMP_deam_AS"/>
</dbReference>
<dbReference type="Proteomes" id="UP000323011">
    <property type="component" value="Unassembled WGS sequence"/>
</dbReference>
<evidence type="ECO:0000256" key="8">
    <source>
        <dbReference type="ARBA" id="ARBA00023080"/>
    </source>
</evidence>
<dbReference type="NCBIfam" id="TIGR01429">
    <property type="entry name" value="AMP_deaminase"/>
    <property type="match status" value="1"/>
</dbReference>
<feature type="compositionally biased region" description="Low complexity" evidence="9">
    <location>
        <begin position="158"/>
        <end position="170"/>
    </location>
</feature>
<keyword evidence="6" id="KW-0378">Hydrolase</keyword>
<proteinExistence type="inferred from homology"/>
<feature type="compositionally biased region" description="Basic residues" evidence="9">
    <location>
        <begin position="171"/>
        <end position="181"/>
    </location>
</feature>
<dbReference type="InterPro" id="IPR032466">
    <property type="entry name" value="Metal_Hydrolase"/>
</dbReference>
<evidence type="ECO:0000313" key="10">
    <source>
        <dbReference type="EMBL" id="KAA0154467.1"/>
    </source>
</evidence>
<dbReference type="PANTHER" id="PTHR11359:SF0">
    <property type="entry name" value="AMP DEAMINASE"/>
    <property type="match status" value="1"/>
</dbReference>
<evidence type="ECO:0000256" key="2">
    <source>
        <dbReference type="ARBA" id="ARBA00004955"/>
    </source>
</evidence>
<dbReference type="GO" id="GO:0005829">
    <property type="term" value="C:cytosol"/>
    <property type="evidence" value="ECO:0007669"/>
    <property type="project" value="TreeGrafter"/>
</dbReference>
<evidence type="ECO:0000256" key="1">
    <source>
        <dbReference type="ARBA" id="ARBA00001947"/>
    </source>
</evidence>
<feature type="compositionally biased region" description="Low complexity" evidence="9">
    <location>
        <begin position="1204"/>
        <end position="1219"/>
    </location>
</feature>
<dbReference type="Pfam" id="PF19326">
    <property type="entry name" value="AMP_deaminase"/>
    <property type="match status" value="1"/>
</dbReference>
<feature type="compositionally biased region" description="Low complexity" evidence="9">
    <location>
        <begin position="1166"/>
        <end position="1189"/>
    </location>
</feature>
<name>A0A5A8CPP1_CAFRO</name>
<accession>A0A5A8CPP1</accession>
<keyword evidence="8" id="KW-0546">Nucleotide metabolism</keyword>
<comment type="pathway">
    <text evidence="2">Purine metabolism; IMP biosynthesis via salvage pathway; IMP from AMP: step 1/1.</text>
</comment>
<dbReference type="FunFam" id="4.10.800.20:FF:000001">
    <property type="entry name" value="AMP deaminase"/>
    <property type="match status" value="1"/>
</dbReference>
<feature type="region of interest" description="Disordered" evidence="9">
    <location>
        <begin position="1121"/>
        <end position="1291"/>
    </location>
</feature>
<comment type="similarity">
    <text evidence="3">Belongs to the metallo-dependent hydrolases superfamily. Adenosine and AMP deaminases family.</text>
</comment>
<sequence length="1291" mass="137148">MAARADGEMSAADAAVIRARSIAEAQAGSSGQQGAASYSGARVSGAGLDDAFGRPLSGMRDSPSGGFDGLTGRPFHAADERDMDRAMDHEDAMRAAHAEDAAAAQRQRAGRIARASSVDGVSEYGAALLGQASAALLTQASAAPTDSSAGRPSPVGLPLSEASAAPAAPRGRSRPSRRKPHPATPWDAAVAASSTAPESESSPMVKASRPSPASPGLPDLSPEDERLLFSCPSVPALPARAPLSQHLAAAQNEVGPRGSAIDMAVLGLLPTDAAAKGDARVSGTVGPTGAATWLRGVPAEQPGAFQRVAISGADSLSSEEEDACRYLARALRLRQKHVYKKPANYWGSIPSDVAPHVARRSALFGAILQQQGVAEVGSDVLQPEPGMFPDADAAAGQARTADVALDMAAADAAASKAVAGRGHAVPAAAANPGDLPLESTSQLSLDAPKLSNEELASLLGLPKGSDVSRYRELFHRRRPAIPYDPLATADPGRITDLGYRWVDGVLHIFDAAELAEAEAAIEAGAAATGAGAAAGPAAAAGGADSGHGPPGPHADASRSPSPGRRSRHAEDQHPLLRAGLTPVHAPPSTLEEFLADYGELCKIIHSAHVKSFAWLRLELLEKRFDLHRLLNGQRESDEQKTVPHRDFYNVRKVDTHVHHSACMNQKHLLRFIKHKLRYSPDEVVARTKDGKPETLAEVFAELGLSAYDLSVDTLDMQADSTTYHRFDRFNLKYNPIGQSKLRGVFLKSDNEIKGRYLAEVTQEVFSDLEASKYQSAEYRISIYGRKPTEWSTLAAWVVDNKLVSPNVRWLIQVPRLFQLYKSSKMLDNFQQMLTYLFEPLIKVTLDPSSDPKLHQFLTTVVGFDCVDDESKQEGARDAEVPHPSEWDMPFNPPYFYWMYYLSANLNVINNLRASRGLSTFSFRPHGGEAGDGDHMAACFLTAESVNHGITMRRSPSLQYLYYLDQVGLAMSPLSNNRLFVDYSKNPFFKYFQRGLNVSLSTDDPLLLHYTREALVEEYCVAGQVFKLTSVDMCEVARASVLQSGFEHPYKSHFIGESYALPGPRGNDIFLTNVPSVRLQFRLETLRSERALVAAGARRALGIHASPPPPVAAAPPLAVPAVPGVKPSAQQPAPGQQHPSAPRIQVTGSSTPASGGSVARTPPPQSPAIAGAVAPAAASATPPAAHGSPADPASGSRQTRPQLGRAVSPVSRAQRASVRVRSARRSVDGRSYTVYTVPPDGSAPIPASPATAASPARSLASSMRSPDPRTGTAPSQPEGGDDDDSAVRGGRI</sequence>
<dbReference type="PANTHER" id="PTHR11359">
    <property type="entry name" value="AMP DEAMINASE"/>
    <property type="match status" value="1"/>
</dbReference>
<feature type="region of interest" description="Disordered" evidence="9">
    <location>
        <begin position="49"/>
        <end position="75"/>
    </location>
</feature>
<feature type="compositionally biased region" description="Low complexity" evidence="9">
    <location>
        <begin position="553"/>
        <end position="563"/>
    </location>
</feature>
<gene>
    <name evidence="10" type="ORF">FNF29_02345</name>
</gene>
<dbReference type="GO" id="GO:0046033">
    <property type="term" value="P:AMP metabolic process"/>
    <property type="evidence" value="ECO:0007669"/>
    <property type="project" value="TreeGrafter"/>
</dbReference>
<organism evidence="10 11">
    <name type="scientific">Cafeteria roenbergensis</name>
    <name type="common">Marine flagellate</name>
    <dbReference type="NCBI Taxonomy" id="33653"/>
    <lineage>
        <taxon>Eukaryota</taxon>
        <taxon>Sar</taxon>
        <taxon>Stramenopiles</taxon>
        <taxon>Bigyra</taxon>
        <taxon>Opalozoa</taxon>
        <taxon>Bicosoecida</taxon>
        <taxon>Cafeteriaceae</taxon>
        <taxon>Cafeteria</taxon>
    </lineage>
</organism>
<dbReference type="EC" id="3.5.4.6" evidence="4"/>
<evidence type="ECO:0000256" key="7">
    <source>
        <dbReference type="ARBA" id="ARBA00022833"/>
    </source>
</evidence>
<dbReference type="PROSITE" id="PS00485">
    <property type="entry name" value="A_DEAMINASE"/>
    <property type="match status" value="1"/>
</dbReference>
<evidence type="ECO:0000256" key="3">
    <source>
        <dbReference type="ARBA" id="ARBA00006676"/>
    </source>
</evidence>
<evidence type="ECO:0000256" key="4">
    <source>
        <dbReference type="ARBA" id="ARBA00012775"/>
    </source>
</evidence>
<feature type="region of interest" description="Disordered" evidence="9">
    <location>
        <begin position="535"/>
        <end position="571"/>
    </location>
</feature>
<evidence type="ECO:0000256" key="6">
    <source>
        <dbReference type="ARBA" id="ARBA00022801"/>
    </source>
</evidence>
<dbReference type="InterPro" id="IPR006329">
    <property type="entry name" value="AMPD"/>
</dbReference>
<feature type="compositionally biased region" description="Low complexity" evidence="9">
    <location>
        <begin position="188"/>
        <end position="203"/>
    </location>
</feature>
<comment type="cofactor">
    <cofactor evidence="1">
        <name>Zn(2+)</name>
        <dbReference type="ChEBI" id="CHEBI:29105"/>
    </cofactor>
</comment>
<keyword evidence="7" id="KW-0862">Zinc</keyword>
<feature type="compositionally biased region" description="Polar residues" evidence="9">
    <location>
        <begin position="1127"/>
        <end position="1138"/>
    </location>
</feature>
<reference evidence="10 11" key="1">
    <citation type="submission" date="2019-07" db="EMBL/GenBank/DDBJ databases">
        <title>Genomes of Cafeteria roenbergensis.</title>
        <authorList>
            <person name="Fischer M.G."/>
            <person name="Hackl T."/>
            <person name="Roman M."/>
        </authorList>
    </citation>
    <scope>NUCLEOTIDE SEQUENCE [LARGE SCALE GENOMIC DNA]</scope>
    <source>
        <strain evidence="10 11">BVI</strain>
    </source>
</reference>
<dbReference type="SUPFAM" id="SSF51556">
    <property type="entry name" value="Metallo-dependent hydrolases"/>
    <property type="match status" value="1"/>
</dbReference>
<keyword evidence="5" id="KW-0479">Metal-binding</keyword>
<keyword evidence="11" id="KW-1185">Reference proteome</keyword>
<dbReference type="EMBL" id="VLTN01000011">
    <property type="protein sequence ID" value="KAA0154467.1"/>
    <property type="molecule type" value="Genomic_DNA"/>
</dbReference>
<dbReference type="Gene3D" id="4.10.800.20">
    <property type="match status" value="1"/>
</dbReference>
<dbReference type="Gene3D" id="3.20.20.140">
    <property type="entry name" value="Metal-dependent hydrolases"/>
    <property type="match status" value="1"/>
</dbReference>
<feature type="compositionally biased region" description="Low complexity" evidence="9">
    <location>
        <begin position="1241"/>
        <end position="1264"/>
    </location>
</feature>
<comment type="caution">
    <text evidence="10">The sequence shown here is derived from an EMBL/GenBank/DDBJ whole genome shotgun (WGS) entry which is preliminary data.</text>
</comment>
<feature type="region of interest" description="Disordered" evidence="9">
    <location>
        <begin position="143"/>
        <end position="225"/>
    </location>
</feature>
<dbReference type="UniPathway" id="UPA00591">
    <property type="reaction ID" value="UER00663"/>
</dbReference>
<dbReference type="GO" id="GO:0032264">
    <property type="term" value="P:IMP salvage"/>
    <property type="evidence" value="ECO:0007669"/>
    <property type="project" value="UniProtKB-UniPathway"/>
</dbReference>
<evidence type="ECO:0000256" key="9">
    <source>
        <dbReference type="SAM" id="MobiDB-lite"/>
    </source>
</evidence>
<dbReference type="GO" id="GO:0003876">
    <property type="term" value="F:AMP deaminase activity"/>
    <property type="evidence" value="ECO:0007669"/>
    <property type="project" value="UniProtKB-EC"/>
</dbReference>
<evidence type="ECO:0000313" key="11">
    <source>
        <dbReference type="Proteomes" id="UP000323011"/>
    </source>
</evidence>
<evidence type="ECO:0000256" key="5">
    <source>
        <dbReference type="ARBA" id="ARBA00022723"/>
    </source>
</evidence>
<protein>
    <recommendedName>
        <fullName evidence="4">AMP deaminase</fullName>
        <ecNumber evidence="4">3.5.4.6</ecNumber>
    </recommendedName>
</protein>
<dbReference type="GO" id="GO:0046872">
    <property type="term" value="F:metal ion binding"/>
    <property type="evidence" value="ECO:0007669"/>
    <property type="project" value="UniProtKB-KW"/>
</dbReference>